<evidence type="ECO:0000256" key="7">
    <source>
        <dbReference type="ARBA" id="ARBA00022833"/>
    </source>
</evidence>
<dbReference type="OMA" id="NMMGDLI"/>
<sequence>MLSTNESDDWELNAYELQQSPEEVVADDTKVPLQEDSFWRDLRCPICLDILRNTVATVECPHRFCKKCITTALTGNKECPVCQTKVTSKRSLRRDYSLDSLIARLTSKVSNELEWKPLSVPVSLGTQPDVDFEGDMKSQVSEPMIVTEEPDDQTDFGKETNGEEITTVFTKIAASTVRHAVSLKKEDLPCSSSTLAQSKRLQKQQPPNECSESPVSTNDSVASESGSSSSNLRRSELPQDEKVSICCAPAEGEDFDTALSRPATDADSGSGLSVPPADVNNGDDGLTNCAGTSNRRSCTALSDAPLRTYSKHKLVSMTLKPHVDMLREDPRSPTFYLSVSEQATVSHTSAYLKKRLSLDGAGHHARCSPMYCLYAVNMMGDLILLPYTMTLKDVERRVKRPGELLEMCYAKNEN</sequence>
<accession>A0A9J6EAJ1</accession>
<keyword evidence="4" id="KW-0808">Transferase</keyword>
<name>A0A9J6EAJ1_RHIMP</name>
<dbReference type="CDD" id="cd16531">
    <property type="entry name" value="RING-HC_RING1-like"/>
    <property type="match status" value="1"/>
</dbReference>
<evidence type="ECO:0000256" key="6">
    <source>
        <dbReference type="ARBA" id="ARBA00022771"/>
    </source>
</evidence>
<dbReference type="AlphaFoldDB" id="A0A9J6EAJ1"/>
<dbReference type="GO" id="GO:0008270">
    <property type="term" value="F:zinc ion binding"/>
    <property type="evidence" value="ECO:0007669"/>
    <property type="project" value="UniProtKB-KW"/>
</dbReference>
<dbReference type="GO" id="GO:0003682">
    <property type="term" value="F:chromatin binding"/>
    <property type="evidence" value="ECO:0007669"/>
    <property type="project" value="TreeGrafter"/>
</dbReference>
<dbReference type="Gene3D" id="3.30.40.10">
    <property type="entry name" value="Zinc/RING finger domain, C3HC4 (zinc finger)"/>
    <property type="match status" value="1"/>
</dbReference>
<feature type="region of interest" description="Disordered" evidence="9">
    <location>
        <begin position="258"/>
        <end position="289"/>
    </location>
</feature>
<evidence type="ECO:0000313" key="11">
    <source>
        <dbReference type="EMBL" id="KAH8031342.1"/>
    </source>
</evidence>
<reference evidence="11" key="2">
    <citation type="submission" date="2021-09" db="EMBL/GenBank/DDBJ databases">
        <authorList>
            <person name="Jia N."/>
            <person name="Wang J."/>
            <person name="Shi W."/>
            <person name="Du L."/>
            <person name="Sun Y."/>
            <person name="Zhan W."/>
            <person name="Jiang J."/>
            <person name="Wang Q."/>
            <person name="Zhang B."/>
            <person name="Ji P."/>
            <person name="Sakyi L.B."/>
            <person name="Cui X."/>
            <person name="Yuan T."/>
            <person name="Jiang B."/>
            <person name="Yang W."/>
            <person name="Lam T.T.-Y."/>
            <person name="Chang Q."/>
            <person name="Ding S."/>
            <person name="Wang X."/>
            <person name="Zhu J."/>
            <person name="Ruan X."/>
            <person name="Zhao L."/>
            <person name="Wei J."/>
            <person name="Que T."/>
            <person name="Du C."/>
            <person name="Cheng J."/>
            <person name="Dai P."/>
            <person name="Han X."/>
            <person name="Huang E."/>
            <person name="Gao Y."/>
            <person name="Liu J."/>
            <person name="Shao H."/>
            <person name="Ye R."/>
            <person name="Li L."/>
            <person name="Wei W."/>
            <person name="Wang X."/>
            <person name="Wang C."/>
            <person name="Huo Q."/>
            <person name="Li W."/>
            <person name="Guo W."/>
            <person name="Chen H."/>
            <person name="Chen S."/>
            <person name="Zhou L."/>
            <person name="Zhou L."/>
            <person name="Ni X."/>
            <person name="Tian J."/>
            <person name="Zhou Y."/>
            <person name="Sheng Y."/>
            <person name="Liu T."/>
            <person name="Pan Y."/>
            <person name="Xia L."/>
            <person name="Li J."/>
            <person name="Zhao F."/>
            <person name="Cao W."/>
        </authorList>
    </citation>
    <scope>NUCLEOTIDE SEQUENCE</scope>
    <source>
        <strain evidence="11">Rmic-2018</strain>
        <tissue evidence="11">Larvae</tissue>
    </source>
</reference>
<dbReference type="InterPro" id="IPR017907">
    <property type="entry name" value="Znf_RING_CS"/>
</dbReference>
<dbReference type="OrthoDB" id="6512558at2759"/>
<organism evidence="11 12">
    <name type="scientific">Rhipicephalus microplus</name>
    <name type="common">Cattle tick</name>
    <name type="synonym">Boophilus microplus</name>
    <dbReference type="NCBI Taxonomy" id="6941"/>
    <lineage>
        <taxon>Eukaryota</taxon>
        <taxon>Metazoa</taxon>
        <taxon>Ecdysozoa</taxon>
        <taxon>Arthropoda</taxon>
        <taxon>Chelicerata</taxon>
        <taxon>Arachnida</taxon>
        <taxon>Acari</taxon>
        <taxon>Parasitiformes</taxon>
        <taxon>Ixodida</taxon>
        <taxon>Ixodoidea</taxon>
        <taxon>Ixodidae</taxon>
        <taxon>Rhipicephalinae</taxon>
        <taxon>Rhipicephalus</taxon>
        <taxon>Boophilus</taxon>
    </lineage>
</organism>
<feature type="compositionally biased region" description="Low complexity" evidence="9">
    <location>
        <begin position="223"/>
        <end position="232"/>
    </location>
</feature>
<dbReference type="PANTHER" id="PTHR46076">
    <property type="entry name" value="E3 UBIQUITIN-PROTEIN LIGASE RING1 / RING 2 FAMILY MEMBER"/>
    <property type="match status" value="1"/>
</dbReference>
<dbReference type="SUPFAM" id="SSF57850">
    <property type="entry name" value="RING/U-box"/>
    <property type="match status" value="1"/>
</dbReference>
<feature type="compositionally biased region" description="Polar residues" evidence="9">
    <location>
        <begin position="190"/>
        <end position="222"/>
    </location>
</feature>
<evidence type="ECO:0000256" key="2">
    <source>
        <dbReference type="ARBA" id="ARBA00004906"/>
    </source>
</evidence>
<comment type="pathway">
    <text evidence="2">Protein modification; protein ubiquitination.</text>
</comment>
<feature type="domain" description="RING-type" evidence="10">
    <location>
        <begin position="44"/>
        <end position="83"/>
    </location>
</feature>
<dbReference type="InterPro" id="IPR001841">
    <property type="entry name" value="Znf_RING"/>
</dbReference>
<evidence type="ECO:0000256" key="8">
    <source>
        <dbReference type="PROSITE-ProRule" id="PRU00175"/>
    </source>
</evidence>
<evidence type="ECO:0000256" key="1">
    <source>
        <dbReference type="ARBA" id="ARBA00000900"/>
    </source>
</evidence>
<dbReference type="PANTHER" id="PTHR46076:SF3">
    <property type="entry name" value="E3 UBIQUITIN-PROTEIN LIGASE RING1"/>
    <property type="match status" value="1"/>
</dbReference>
<evidence type="ECO:0000256" key="3">
    <source>
        <dbReference type="ARBA" id="ARBA00012483"/>
    </source>
</evidence>
<dbReference type="PROSITE" id="PS00518">
    <property type="entry name" value="ZF_RING_1"/>
    <property type="match status" value="1"/>
</dbReference>
<dbReference type="Gene3D" id="3.10.20.90">
    <property type="entry name" value="Phosphatidylinositol 3-kinase Catalytic Subunit, Chain A, domain 1"/>
    <property type="match status" value="1"/>
</dbReference>
<comment type="caution">
    <text evidence="11">The sequence shown here is derived from an EMBL/GenBank/DDBJ whole genome shotgun (WGS) entry which is preliminary data.</text>
</comment>
<dbReference type="PROSITE" id="PS50089">
    <property type="entry name" value="ZF_RING_2"/>
    <property type="match status" value="1"/>
</dbReference>
<evidence type="ECO:0000259" key="10">
    <source>
        <dbReference type="PROSITE" id="PS50089"/>
    </source>
</evidence>
<evidence type="ECO:0000256" key="5">
    <source>
        <dbReference type="ARBA" id="ARBA00022723"/>
    </source>
</evidence>
<dbReference type="InterPro" id="IPR013083">
    <property type="entry name" value="Znf_RING/FYVE/PHD"/>
</dbReference>
<dbReference type="Pfam" id="PF13923">
    <property type="entry name" value="zf-C3HC4_2"/>
    <property type="match status" value="1"/>
</dbReference>
<dbReference type="Proteomes" id="UP000821866">
    <property type="component" value="Chromosome 3"/>
</dbReference>
<protein>
    <recommendedName>
        <fullName evidence="3">RING-type E3 ubiquitin transferase</fullName>
        <ecNumber evidence="3">2.3.2.27</ecNumber>
    </recommendedName>
</protein>
<dbReference type="VEuPathDB" id="VectorBase:LOC119164742"/>
<evidence type="ECO:0000256" key="9">
    <source>
        <dbReference type="SAM" id="MobiDB-lite"/>
    </source>
</evidence>
<keyword evidence="6 8" id="KW-0863">Zinc-finger</keyword>
<keyword evidence="12" id="KW-1185">Reference proteome</keyword>
<gene>
    <name evidence="11" type="ORF">HPB51_016400</name>
</gene>
<feature type="region of interest" description="Disordered" evidence="9">
    <location>
        <begin position="188"/>
        <end position="240"/>
    </location>
</feature>
<evidence type="ECO:0000313" key="12">
    <source>
        <dbReference type="Proteomes" id="UP000821866"/>
    </source>
</evidence>
<proteinExistence type="predicted"/>
<reference evidence="11" key="1">
    <citation type="journal article" date="2020" name="Cell">
        <title>Large-Scale Comparative Analyses of Tick Genomes Elucidate Their Genetic Diversity and Vector Capacities.</title>
        <authorList>
            <consortium name="Tick Genome and Microbiome Consortium (TIGMIC)"/>
            <person name="Jia N."/>
            <person name="Wang J."/>
            <person name="Shi W."/>
            <person name="Du L."/>
            <person name="Sun Y."/>
            <person name="Zhan W."/>
            <person name="Jiang J.F."/>
            <person name="Wang Q."/>
            <person name="Zhang B."/>
            <person name="Ji P."/>
            <person name="Bell-Sakyi L."/>
            <person name="Cui X.M."/>
            <person name="Yuan T.T."/>
            <person name="Jiang B.G."/>
            <person name="Yang W.F."/>
            <person name="Lam T.T."/>
            <person name="Chang Q.C."/>
            <person name="Ding S.J."/>
            <person name="Wang X.J."/>
            <person name="Zhu J.G."/>
            <person name="Ruan X.D."/>
            <person name="Zhao L."/>
            <person name="Wei J.T."/>
            <person name="Ye R.Z."/>
            <person name="Que T.C."/>
            <person name="Du C.H."/>
            <person name="Zhou Y.H."/>
            <person name="Cheng J.X."/>
            <person name="Dai P.F."/>
            <person name="Guo W.B."/>
            <person name="Han X.H."/>
            <person name="Huang E.J."/>
            <person name="Li L.F."/>
            <person name="Wei W."/>
            <person name="Gao Y.C."/>
            <person name="Liu J.Z."/>
            <person name="Shao H.Z."/>
            <person name="Wang X."/>
            <person name="Wang C.C."/>
            <person name="Yang T.C."/>
            <person name="Huo Q.B."/>
            <person name="Li W."/>
            <person name="Chen H.Y."/>
            <person name="Chen S.E."/>
            <person name="Zhou L.G."/>
            <person name="Ni X.B."/>
            <person name="Tian J.H."/>
            <person name="Sheng Y."/>
            <person name="Liu T."/>
            <person name="Pan Y.S."/>
            <person name="Xia L.Y."/>
            <person name="Li J."/>
            <person name="Zhao F."/>
            <person name="Cao W.C."/>
        </authorList>
    </citation>
    <scope>NUCLEOTIDE SEQUENCE</scope>
    <source>
        <strain evidence="11">Rmic-2018</strain>
    </source>
</reference>
<keyword evidence="7" id="KW-0862">Zinc</keyword>
<dbReference type="SMART" id="SM00184">
    <property type="entry name" value="RING"/>
    <property type="match status" value="1"/>
</dbReference>
<dbReference type="GO" id="GO:0000151">
    <property type="term" value="C:ubiquitin ligase complex"/>
    <property type="evidence" value="ECO:0007669"/>
    <property type="project" value="InterPro"/>
</dbReference>
<dbReference type="EMBL" id="JABSTU010000005">
    <property type="protein sequence ID" value="KAH8031342.1"/>
    <property type="molecule type" value="Genomic_DNA"/>
</dbReference>
<comment type="catalytic activity">
    <reaction evidence="1">
        <text>S-ubiquitinyl-[E2 ubiquitin-conjugating enzyme]-L-cysteine + [acceptor protein]-L-lysine = [E2 ubiquitin-conjugating enzyme]-L-cysteine + N(6)-ubiquitinyl-[acceptor protein]-L-lysine.</text>
        <dbReference type="EC" id="2.3.2.27"/>
    </reaction>
</comment>
<dbReference type="GO" id="GO:0061630">
    <property type="term" value="F:ubiquitin protein ligase activity"/>
    <property type="evidence" value="ECO:0007669"/>
    <property type="project" value="UniProtKB-EC"/>
</dbReference>
<dbReference type="EC" id="2.3.2.27" evidence="3"/>
<evidence type="ECO:0000256" key="4">
    <source>
        <dbReference type="ARBA" id="ARBA00022679"/>
    </source>
</evidence>
<dbReference type="GO" id="GO:0031519">
    <property type="term" value="C:PcG protein complex"/>
    <property type="evidence" value="ECO:0007669"/>
    <property type="project" value="TreeGrafter"/>
</dbReference>
<dbReference type="InterPro" id="IPR043540">
    <property type="entry name" value="RING1/RING2"/>
</dbReference>
<keyword evidence="5" id="KW-0479">Metal-binding</keyword>